<feature type="chain" id="PRO_5026743375" evidence="15">
    <location>
        <begin position="34"/>
        <end position="863"/>
    </location>
</feature>
<evidence type="ECO:0000313" key="19">
    <source>
        <dbReference type="Proteomes" id="UP000473531"/>
    </source>
</evidence>
<evidence type="ECO:0000256" key="1">
    <source>
        <dbReference type="ARBA" id="ARBA00004571"/>
    </source>
</evidence>
<dbReference type="OrthoDB" id="9760333at2"/>
<dbReference type="PROSITE" id="PS01156">
    <property type="entry name" value="TONB_DEPENDENT_REC_2"/>
    <property type="match status" value="1"/>
</dbReference>
<organism evidence="18 19">
    <name type="scientific">Allopontixanthobacter confluentis</name>
    <dbReference type="NCBI Taxonomy" id="1849021"/>
    <lineage>
        <taxon>Bacteria</taxon>
        <taxon>Pseudomonadati</taxon>
        <taxon>Pseudomonadota</taxon>
        <taxon>Alphaproteobacteria</taxon>
        <taxon>Sphingomonadales</taxon>
        <taxon>Erythrobacteraceae</taxon>
        <taxon>Allopontixanthobacter</taxon>
    </lineage>
</organism>
<comment type="subcellular location">
    <subcellularLocation>
        <location evidence="1 12">Cell outer membrane</location>
        <topology evidence="1 12">Multi-pass membrane protein</topology>
    </subcellularLocation>
</comment>
<evidence type="ECO:0000256" key="8">
    <source>
        <dbReference type="ARBA" id="ARBA00023065"/>
    </source>
</evidence>
<dbReference type="InterPro" id="IPR000531">
    <property type="entry name" value="Beta-barrel_TonB"/>
</dbReference>
<reference evidence="18 19" key="1">
    <citation type="submission" date="2019-12" db="EMBL/GenBank/DDBJ databases">
        <title>Genomic-based taxomic classification of the family Erythrobacteraceae.</title>
        <authorList>
            <person name="Xu L."/>
        </authorList>
    </citation>
    <scope>NUCLEOTIDE SEQUENCE [LARGE SCALE GENOMIC DNA]</scope>
    <source>
        <strain evidence="18 19">KCTC 52259</strain>
    </source>
</reference>
<evidence type="ECO:0000256" key="14">
    <source>
        <dbReference type="RuleBase" id="RU003357"/>
    </source>
</evidence>
<evidence type="ECO:0000256" key="12">
    <source>
        <dbReference type="PROSITE-ProRule" id="PRU01360"/>
    </source>
</evidence>
<dbReference type="InterPro" id="IPR039426">
    <property type="entry name" value="TonB-dep_rcpt-like"/>
</dbReference>
<dbReference type="SUPFAM" id="SSF56935">
    <property type="entry name" value="Porins"/>
    <property type="match status" value="1"/>
</dbReference>
<evidence type="ECO:0000256" key="9">
    <source>
        <dbReference type="ARBA" id="ARBA00023077"/>
    </source>
</evidence>
<evidence type="ECO:0000256" key="7">
    <source>
        <dbReference type="ARBA" id="ARBA00023004"/>
    </source>
</evidence>
<dbReference type="InterPro" id="IPR010917">
    <property type="entry name" value="TonB_rcpt_CS"/>
</dbReference>
<dbReference type="AlphaFoldDB" id="A0A6L7GFH4"/>
<keyword evidence="4" id="KW-0410">Iron transport</keyword>
<protein>
    <submittedName>
        <fullName evidence="18">TonB-dependent receptor</fullName>
    </submittedName>
</protein>
<dbReference type="GO" id="GO:0006826">
    <property type="term" value="P:iron ion transport"/>
    <property type="evidence" value="ECO:0007669"/>
    <property type="project" value="UniProtKB-KW"/>
</dbReference>
<keyword evidence="10 12" id="KW-0472">Membrane</keyword>
<evidence type="ECO:0000259" key="17">
    <source>
        <dbReference type="Pfam" id="PF07715"/>
    </source>
</evidence>
<dbReference type="Gene3D" id="2.40.170.20">
    <property type="entry name" value="TonB-dependent receptor, beta-barrel domain"/>
    <property type="match status" value="2"/>
</dbReference>
<gene>
    <name evidence="18" type="ORF">GRI44_07725</name>
</gene>
<dbReference type="InterPro" id="IPR012910">
    <property type="entry name" value="Plug_dom"/>
</dbReference>
<keyword evidence="5 12" id="KW-0812">Transmembrane</keyword>
<evidence type="ECO:0000313" key="18">
    <source>
        <dbReference type="EMBL" id="MXP14637.1"/>
    </source>
</evidence>
<keyword evidence="2 12" id="KW-0813">Transport</keyword>
<keyword evidence="18" id="KW-0675">Receptor</keyword>
<keyword evidence="6 15" id="KW-0732">Signal</keyword>
<dbReference type="Proteomes" id="UP000473531">
    <property type="component" value="Unassembled WGS sequence"/>
</dbReference>
<dbReference type="Pfam" id="PF00593">
    <property type="entry name" value="TonB_dep_Rec_b-barrel"/>
    <property type="match status" value="1"/>
</dbReference>
<keyword evidence="7" id="KW-0408">Iron</keyword>
<feature type="domain" description="TonB-dependent receptor plug" evidence="17">
    <location>
        <begin position="68"/>
        <end position="176"/>
    </location>
</feature>
<keyword evidence="8" id="KW-0406">Ion transport</keyword>
<dbReference type="PANTHER" id="PTHR32552:SF81">
    <property type="entry name" value="TONB-DEPENDENT OUTER MEMBRANE RECEPTOR"/>
    <property type="match status" value="1"/>
</dbReference>
<dbReference type="EMBL" id="WTYU01000001">
    <property type="protein sequence ID" value="MXP14637.1"/>
    <property type="molecule type" value="Genomic_DNA"/>
</dbReference>
<accession>A0A6L7GFH4</accession>
<feature type="domain" description="TonB-dependent receptor-like beta-barrel" evidence="16">
    <location>
        <begin position="314"/>
        <end position="780"/>
    </location>
</feature>
<name>A0A6L7GFH4_9SPHN</name>
<feature type="short sequence motif" description="TonB C-terminal box" evidence="13">
    <location>
        <begin position="846"/>
        <end position="863"/>
    </location>
</feature>
<dbReference type="PANTHER" id="PTHR32552">
    <property type="entry name" value="FERRICHROME IRON RECEPTOR-RELATED"/>
    <property type="match status" value="1"/>
</dbReference>
<dbReference type="GO" id="GO:0009279">
    <property type="term" value="C:cell outer membrane"/>
    <property type="evidence" value="ECO:0007669"/>
    <property type="project" value="UniProtKB-SubCell"/>
</dbReference>
<evidence type="ECO:0000256" key="13">
    <source>
        <dbReference type="PROSITE-ProRule" id="PRU10144"/>
    </source>
</evidence>
<feature type="signal peptide" evidence="15">
    <location>
        <begin position="1"/>
        <end position="33"/>
    </location>
</feature>
<evidence type="ECO:0000256" key="6">
    <source>
        <dbReference type="ARBA" id="ARBA00022729"/>
    </source>
</evidence>
<proteinExistence type="inferred from homology"/>
<evidence type="ECO:0000256" key="4">
    <source>
        <dbReference type="ARBA" id="ARBA00022496"/>
    </source>
</evidence>
<comment type="caution">
    <text evidence="18">The sequence shown here is derived from an EMBL/GenBank/DDBJ whole genome shotgun (WGS) entry which is preliminary data.</text>
</comment>
<keyword evidence="19" id="KW-1185">Reference proteome</keyword>
<keyword evidence="11 12" id="KW-0998">Cell outer membrane</keyword>
<sequence>MKFTRFGGAFSARNAMLAGVAVAAITLPAAAMAQDADASVEAEQEAEVSTSGYDSTIVVTASKRETTLQETPISVSVTSGETLERAQIRDLSDLQTVAPSLRVSQLQSSANTTFIIRGFGNGANNAGIEPSVGVFIDGIYRSRSAAQIGDLANVQRIEVLRGPQSTLFGKNASAGVISVITREPQFEFGGGVSATYGNFNQIAVKADVTGPLTDTIAVSLDGNINKRDGYVDVPNLGAEINNRDRWGLRGQVLIEPSSDLKIRAIGDFSRIDEECCYAGNVVAGPTVPALFAVGGALVPEDLFSDTTFLNILPSNEIDSYGGSVQIDYETGPFSITSISAYRGLSSFGLQDVDFSSADVVNQATDQNIDTLSQELRIASDFDGPFNFLLGGFYFNEKVDQTGQLITGDDARPFFSLLAGNPLVFNGVEAALGLPQNSIFSPGLLTDEAYSLDNEAFSVFGTLDFEVTDRLTLTAGFNYTKDKKDFTANMTAFDELGQINLVDAFIAGAIGSRDPAVIAAFAGANPAVFGQIASLAVNPATNPLLGLAAFQFQPPFLNVPNAVEDGKTSDSDFSYTLRAAYDVSDNINVYATYATGFKASSVNLSRDSRPLAGDYTPGPLLSGILAPSSPIRDAGIATPNLNTGTRFAGPEDAIVYEVGLKAQFDRMGFNLALFDQTLKGFQSNIFTGTGFALANAGKQSTRGFEFDATLNPTDPLVITFALTYLDPIFDSFPNSAVGDLTGQRPSGISEFSIATSATYTHELGASGNVLIARVDFSHESNVNLTNGLPAFGPSAEQLFRMEANLLNGALIFKMDNGFEVGVWGRNLTDDRFITTVFDGVAQSGTVSGYPNQPRTYGVTAGFKF</sequence>
<evidence type="ECO:0000256" key="11">
    <source>
        <dbReference type="ARBA" id="ARBA00023237"/>
    </source>
</evidence>
<evidence type="ECO:0000256" key="15">
    <source>
        <dbReference type="SAM" id="SignalP"/>
    </source>
</evidence>
<dbReference type="InterPro" id="IPR036942">
    <property type="entry name" value="Beta-barrel_TonB_sf"/>
</dbReference>
<dbReference type="PROSITE" id="PS52016">
    <property type="entry name" value="TONB_DEPENDENT_REC_3"/>
    <property type="match status" value="1"/>
</dbReference>
<dbReference type="RefSeq" id="WP_160600891.1">
    <property type="nucleotide sequence ID" value="NZ_WTYU01000001.1"/>
</dbReference>
<evidence type="ECO:0000256" key="5">
    <source>
        <dbReference type="ARBA" id="ARBA00022692"/>
    </source>
</evidence>
<evidence type="ECO:0000256" key="3">
    <source>
        <dbReference type="ARBA" id="ARBA00022452"/>
    </source>
</evidence>
<dbReference type="Pfam" id="PF07715">
    <property type="entry name" value="Plug"/>
    <property type="match status" value="1"/>
</dbReference>
<evidence type="ECO:0000256" key="10">
    <source>
        <dbReference type="ARBA" id="ARBA00023136"/>
    </source>
</evidence>
<evidence type="ECO:0000256" key="2">
    <source>
        <dbReference type="ARBA" id="ARBA00022448"/>
    </source>
</evidence>
<evidence type="ECO:0000259" key="16">
    <source>
        <dbReference type="Pfam" id="PF00593"/>
    </source>
</evidence>
<comment type="similarity">
    <text evidence="12 14">Belongs to the TonB-dependent receptor family.</text>
</comment>
<keyword evidence="9 14" id="KW-0798">TonB box</keyword>
<keyword evidence="3 12" id="KW-1134">Transmembrane beta strand</keyword>